<gene>
    <name evidence="2" type="ORF">FNH09_36740</name>
</gene>
<dbReference type="Proteomes" id="UP000325849">
    <property type="component" value="Unassembled WGS sequence"/>
</dbReference>
<evidence type="ECO:0000313" key="2">
    <source>
        <dbReference type="EMBL" id="MPY36577.1"/>
    </source>
</evidence>
<feature type="region of interest" description="Disordered" evidence="1">
    <location>
        <begin position="1"/>
        <end position="26"/>
    </location>
</feature>
<organism evidence="2 3">
    <name type="scientific">Streptomyces adustus</name>
    <dbReference type="NCBI Taxonomy" id="1609272"/>
    <lineage>
        <taxon>Bacteria</taxon>
        <taxon>Bacillati</taxon>
        <taxon>Actinomycetota</taxon>
        <taxon>Actinomycetes</taxon>
        <taxon>Kitasatosporales</taxon>
        <taxon>Streptomycetaceae</taxon>
        <taxon>Streptomyces</taxon>
    </lineage>
</organism>
<dbReference type="EMBL" id="VJZD01000232">
    <property type="protein sequence ID" value="MPY36577.1"/>
    <property type="molecule type" value="Genomic_DNA"/>
</dbReference>
<protein>
    <submittedName>
        <fullName evidence="2">Uncharacterized protein</fullName>
    </submittedName>
</protein>
<dbReference type="OrthoDB" id="9801912at2"/>
<dbReference type="AlphaFoldDB" id="A0A5N8VMS9"/>
<evidence type="ECO:0000313" key="3">
    <source>
        <dbReference type="Proteomes" id="UP000325849"/>
    </source>
</evidence>
<feature type="compositionally biased region" description="Polar residues" evidence="1">
    <location>
        <begin position="1"/>
        <end position="12"/>
    </location>
</feature>
<dbReference type="Gene3D" id="3.10.105.10">
    <property type="entry name" value="Dipeptide-binding Protein, Domain 3"/>
    <property type="match status" value="1"/>
</dbReference>
<proteinExistence type="predicted"/>
<keyword evidence="3" id="KW-1185">Reference proteome</keyword>
<dbReference type="RefSeq" id="WP_152894219.1">
    <property type="nucleotide sequence ID" value="NZ_VJZD01000232.1"/>
</dbReference>
<dbReference type="SUPFAM" id="SSF53850">
    <property type="entry name" value="Periplasmic binding protein-like II"/>
    <property type="match status" value="1"/>
</dbReference>
<name>A0A5N8VMS9_9ACTN</name>
<sequence>MPTTDRNPTITQKFLPRTASETDRSATAADFEQIQDTMAARMPMLPLWQAKQYAVIRSDVSGYVYCLDASTVFRFRELVKS</sequence>
<reference evidence="2 3" key="1">
    <citation type="submission" date="2019-07" db="EMBL/GenBank/DDBJ databases">
        <title>New species of Amycolatopsis and Streptomyces.</title>
        <authorList>
            <person name="Duangmal K."/>
            <person name="Teo W.F.A."/>
            <person name="Lipun K."/>
        </authorList>
    </citation>
    <scope>NUCLEOTIDE SEQUENCE [LARGE SCALE GENOMIC DNA]</scope>
    <source>
        <strain evidence="2 3">NBRC 109810</strain>
    </source>
</reference>
<accession>A0A5N8VMS9</accession>
<evidence type="ECO:0000256" key="1">
    <source>
        <dbReference type="SAM" id="MobiDB-lite"/>
    </source>
</evidence>
<comment type="caution">
    <text evidence="2">The sequence shown here is derived from an EMBL/GenBank/DDBJ whole genome shotgun (WGS) entry which is preliminary data.</text>
</comment>